<feature type="binding site" evidence="12 15">
    <location>
        <position position="185"/>
    </location>
    <ligand>
        <name>NAD(+)</name>
        <dbReference type="ChEBI" id="CHEBI:57540"/>
    </ligand>
</feature>
<comment type="pathway">
    <text evidence="2 12">Amino-acid biosynthesis; L-histidine biosynthesis; L-histidine from 5-phospho-alpha-D-ribose 1-diphosphate: step 9/9.</text>
</comment>
<dbReference type="Pfam" id="PF00815">
    <property type="entry name" value="Histidinol_dh"/>
    <property type="match status" value="1"/>
</dbReference>
<feature type="binding site" evidence="12 16">
    <location>
        <position position="257"/>
    </location>
    <ligand>
        <name>substrate</name>
    </ligand>
</feature>
<sequence>MQTLIWNNLSEAEQEQYLARPAQVIGESIKTAVDEIKANVIANGDKALFELSEKFDKVKLESLVVSKEQIQQAENRISSALKKAIQNAKANIETFHKAQQNQEVDIETQAGVRCQVITRPINRVGLYIPGGSAPLFSTVLMLAIPAKIAGCKKVVLCSPPPIADEILYTANLCGVETIYAVGGAQAIIAMANGTETIQQVDKIFGPGNAFVTEAKSQVVQEGTAIDMPAGPSEVLVIADEFADPAFVASDLLSQAEHGADSQVILVTPSEKLAKAVDKELEKQVSILPRGETARKALAHSRTFIAQNLQQAVEISNKYAPEHLIVQTENARSLLVDLDNAGSIFLGAYSPESMGDYASGTNHVLPTYGHTKTYSSLGLADFSKRMTVQELTPAGFLTLAETVEQMASAELLQAHKNAVSLRVAKLKG</sequence>
<feature type="binding site" evidence="12 17">
    <location>
        <position position="414"/>
    </location>
    <ligand>
        <name>Zn(2+)</name>
        <dbReference type="ChEBI" id="CHEBI:29105"/>
    </ligand>
</feature>
<dbReference type="PRINTS" id="PR00083">
    <property type="entry name" value="HOLDHDRGNASE"/>
</dbReference>
<keyword evidence="10 12" id="KW-0368">Histidine biosynthesis</keyword>
<reference evidence="19 20" key="1">
    <citation type="journal article" date="2014" name="Genome Announc.">
        <title>Genome Sequence of a Presumptive Mannheimia haemolytica Strain with an A1/A6-Cross-Reactive Serotype from a White-Tailed Deer (Odocoileus virginianus).</title>
        <authorList>
            <person name="Lawrence P.K."/>
            <person name="Bey R.F."/>
            <person name="Wiener B."/>
            <person name="Kittichotirat W."/>
            <person name="Bumgarner R.E."/>
        </authorList>
    </citation>
    <scope>NUCLEOTIDE SEQUENCE [LARGE SCALE GENOMIC DNA]</scope>
    <source>
        <strain evidence="19 20">PKL10</strain>
    </source>
</reference>
<name>A0A011LVY5_9PAST</name>
<dbReference type="FunFam" id="1.20.5.1300:FF:000001">
    <property type="entry name" value="Histidine biosynthesis trifunctional protein"/>
    <property type="match status" value="1"/>
</dbReference>
<dbReference type="InterPro" id="IPR022695">
    <property type="entry name" value="Histidinol_DH_monofunct"/>
</dbReference>
<dbReference type="PROSITE" id="PS00611">
    <property type="entry name" value="HISOL_DEHYDROGENASE"/>
    <property type="match status" value="1"/>
</dbReference>
<dbReference type="FunFam" id="3.40.50.1980:FF:000002">
    <property type="entry name" value="Histidinol dehydrogenase, chloroplastic"/>
    <property type="match status" value="1"/>
</dbReference>
<feature type="binding site" evidence="12 16">
    <location>
        <position position="355"/>
    </location>
    <ligand>
        <name>substrate</name>
    </ligand>
</feature>
<dbReference type="FunFam" id="3.40.50.1980:FF:000001">
    <property type="entry name" value="Histidinol dehydrogenase"/>
    <property type="match status" value="1"/>
</dbReference>
<evidence type="ECO:0000256" key="12">
    <source>
        <dbReference type="HAMAP-Rule" id="MF_01024"/>
    </source>
</evidence>
<dbReference type="OrthoDB" id="9805269at2"/>
<evidence type="ECO:0000256" key="1">
    <source>
        <dbReference type="ARBA" id="ARBA00003850"/>
    </source>
</evidence>
<comment type="function">
    <text evidence="1 12">Catalyzes the sequential NAD-dependent oxidations of L-histidinol to L-histidinaldehyde and then to L-histidine.</text>
</comment>
<comment type="caution">
    <text evidence="19">The sequence shown here is derived from an EMBL/GenBank/DDBJ whole genome shotgun (WGS) entry which is preliminary data.</text>
</comment>
<dbReference type="EMBL" id="JANJ01000008">
    <property type="protein sequence ID" value="EXI61383.1"/>
    <property type="molecule type" value="Genomic_DNA"/>
</dbReference>
<dbReference type="AlphaFoldDB" id="A0A011LVY5"/>
<dbReference type="RefSeq" id="WP_042804253.1">
    <property type="nucleotide sequence ID" value="NZ_AVSP01000011.1"/>
</dbReference>
<dbReference type="NCBIfam" id="TIGR00069">
    <property type="entry name" value="hisD"/>
    <property type="match status" value="1"/>
</dbReference>
<gene>
    <name evidence="12 19" type="primary">hisD</name>
    <name evidence="19" type="ORF">AK33_10545</name>
</gene>
<feature type="active site" description="Proton acceptor" evidence="12 14">
    <location>
        <position position="322"/>
    </location>
</feature>
<keyword evidence="5 12" id="KW-0028">Amino-acid biosynthesis</keyword>
<dbReference type="GO" id="GO:0005829">
    <property type="term" value="C:cytosol"/>
    <property type="evidence" value="ECO:0007669"/>
    <property type="project" value="TreeGrafter"/>
</dbReference>
<keyword evidence="9 12" id="KW-0520">NAD</keyword>
<evidence type="ECO:0000256" key="11">
    <source>
        <dbReference type="ARBA" id="ARBA00049489"/>
    </source>
</evidence>
<dbReference type="InterPro" id="IPR001692">
    <property type="entry name" value="Histidinol_DH_CS"/>
</dbReference>
<feature type="binding site" evidence="12 16">
    <location>
        <position position="232"/>
    </location>
    <ligand>
        <name>substrate</name>
    </ligand>
</feature>
<feature type="binding site" evidence="12 17">
    <location>
        <position position="257"/>
    </location>
    <ligand>
        <name>Zn(2+)</name>
        <dbReference type="ChEBI" id="CHEBI:29105"/>
    </ligand>
</feature>
<dbReference type="CDD" id="cd06572">
    <property type="entry name" value="Histidinol_dh"/>
    <property type="match status" value="1"/>
</dbReference>
<evidence type="ECO:0000256" key="13">
    <source>
        <dbReference type="PIRNR" id="PIRNR000099"/>
    </source>
</evidence>
<feature type="binding site" evidence="12 17">
    <location>
        <position position="254"/>
    </location>
    <ligand>
        <name>Zn(2+)</name>
        <dbReference type="ChEBI" id="CHEBI:29105"/>
    </ligand>
</feature>
<keyword evidence="7 12" id="KW-0862">Zinc</keyword>
<dbReference type="EC" id="1.1.1.23" evidence="4 12"/>
<dbReference type="InterPro" id="IPR012131">
    <property type="entry name" value="Hstdl_DH"/>
</dbReference>
<proteinExistence type="inferred from homology"/>
<evidence type="ECO:0000256" key="8">
    <source>
        <dbReference type="ARBA" id="ARBA00023002"/>
    </source>
</evidence>
<dbReference type="PIRSF" id="PIRSF000099">
    <property type="entry name" value="Histidinol_dh"/>
    <property type="match status" value="1"/>
</dbReference>
<evidence type="ECO:0000256" key="6">
    <source>
        <dbReference type="ARBA" id="ARBA00022723"/>
    </source>
</evidence>
<evidence type="ECO:0000256" key="10">
    <source>
        <dbReference type="ARBA" id="ARBA00023102"/>
    </source>
</evidence>
<evidence type="ECO:0000256" key="9">
    <source>
        <dbReference type="ARBA" id="ARBA00023027"/>
    </source>
</evidence>
<dbReference type="GO" id="GO:0004399">
    <property type="term" value="F:histidinol dehydrogenase activity"/>
    <property type="evidence" value="ECO:0007669"/>
    <property type="project" value="UniProtKB-UniRule"/>
</dbReference>
<feature type="binding site" evidence="12 17">
    <location>
        <position position="355"/>
    </location>
    <ligand>
        <name>Zn(2+)</name>
        <dbReference type="ChEBI" id="CHEBI:29105"/>
    </ligand>
</feature>
<evidence type="ECO:0000256" key="17">
    <source>
        <dbReference type="PIRSR" id="PIRSR000099-4"/>
    </source>
</evidence>
<dbReference type="SUPFAM" id="SSF53720">
    <property type="entry name" value="ALDH-like"/>
    <property type="match status" value="1"/>
</dbReference>
<evidence type="ECO:0000313" key="19">
    <source>
        <dbReference type="EMBL" id="EXI61383.1"/>
    </source>
</evidence>
<dbReference type="STRING" id="1122190.GCA_000621105_01890"/>
<dbReference type="PATRIC" id="fig|1450449.3.peg.2100"/>
<dbReference type="GO" id="GO:0008270">
    <property type="term" value="F:zinc ion binding"/>
    <property type="evidence" value="ECO:0007669"/>
    <property type="project" value="UniProtKB-UniRule"/>
</dbReference>
<feature type="binding site" evidence="12 16">
    <location>
        <position position="322"/>
    </location>
    <ligand>
        <name>substrate</name>
    </ligand>
</feature>
<keyword evidence="8 12" id="KW-0560">Oxidoreductase</keyword>
<dbReference type="GO" id="GO:0000105">
    <property type="term" value="P:L-histidine biosynthetic process"/>
    <property type="evidence" value="ECO:0007669"/>
    <property type="project" value="UniProtKB-UniRule"/>
</dbReference>
<feature type="active site" description="Proton acceptor" evidence="12 14">
    <location>
        <position position="321"/>
    </location>
</feature>
<feature type="binding site" evidence="12 16">
    <location>
        <position position="254"/>
    </location>
    <ligand>
        <name>substrate</name>
    </ligand>
</feature>
<comment type="catalytic activity">
    <reaction evidence="11 12">
        <text>L-histidinol + 2 NAD(+) + H2O = L-histidine + 2 NADH + 3 H(+)</text>
        <dbReference type="Rhea" id="RHEA:20641"/>
        <dbReference type="ChEBI" id="CHEBI:15377"/>
        <dbReference type="ChEBI" id="CHEBI:15378"/>
        <dbReference type="ChEBI" id="CHEBI:57540"/>
        <dbReference type="ChEBI" id="CHEBI:57595"/>
        <dbReference type="ChEBI" id="CHEBI:57699"/>
        <dbReference type="ChEBI" id="CHEBI:57945"/>
        <dbReference type="EC" id="1.1.1.23"/>
    </reaction>
</comment>
<feature type="binding site" evidence="12 16">
    <location>
        <position position="414"/>
    </location>
    <ligand>
        <name>substrate</name>
    </ligand>
</feature>
<evidence type="ECO:0000256" key="4">
    <source>
        <dbReference type="ARBA" id="ARBA00012965"/>
    </source>
</evidence>
<protein>
    <recommendedName>
        <fullName evidence="4 12">Histidinol dehydrogenase</fullName>
        <shortName evidence="12">HDH</shortName>
        <ecNumber evidence="4 12">1.1.1.23</ecNumber>
    </recommendedName>
</protein>
<evidence type="ECO:0000256" key="3">
    <source>
        <dbReference type="ARBA" id="ARBA00010178"/>
    </source>
</evidence>
<dbReference type="PANTHER" id="PTHR21256">
    <property type="entry name" value="HISTIDINOL DEHYDROGENASE HDH"/>
    <property type="match status" value="1"/>
</dbReference>
<evidence type="ECO:0000256" key="15">
    <source>
        <dbReference type="PIRSR" id="PIRSR000099-2"/>
    </source>
</evidence>
<dbReference type="HAMAP" id="MF_01024">
    <property type="entry name" value="HisD"/>
    <property type="match status" value="1"/>
</dbReference>
<feature type="binding site" evidence="12 15">
    <location>
        <position position="208"/>
    </location>
    <ligand>
        <name>NAD(+)</name>
        <dbReference type="ChEBI" id="CHEBI:57540"/>
    </ligand>
</feature>
<dbReference type="GO" id="GO:0051287">
    <property type="term" value="F:NAD binding"/>
    <property type="evidence" value="ECO:0007669"/>
    <property type="project" value="InterPro"/>
</dbReference>
<evidence type="ECO:0000256" key="16">
    <source>
        <dbReference type="PIRSR" id="PIRSR000099-3"/>
    </source>
</evidence>
<evidence type="ECO:0000256" key="18">
    <source>
        <dbReference type="RuleBase" id="RU004175"/>
    </source>
</evidence>
<feature type="binding site" evidence="12 16">
    <location>
        <position position="409"/>
    </location>
    <ligand>
        <name>substrate</name>
    </ligand>
</feature>
<dbReference type="Gene3D" id="1.20.5.1300">
    <property type="match status" value="1"/>
</dbReference>
<keyword evidence="20" id="KW-1185">Reference proteome</keyword>
<evidence type="ECO:0000256" key="14">
    <source>
        <dbReference type="PIRSR" id="PIRSR000099-1"/>
    </source>
</evidence>
<evidence type="ECO:0000256" key="5">
    <source>
        <dbReference type="ARBA" id="ARBA00022605"/>
    </source>
</evidence>
<dbReference type="Proteomes" id="UP000054123">
    <property type="component" value="Unassembled WGS sequence"/>
</dbReference>
<dbReference type="Gene3D" id="3.40.50.1980">
    <property type="entry name" value="Nitrogenase molybdenum iron protein domain"/>
    <property type="match status" value="2"/>
</dbReference>
<dbReference type="PANTHER" id="PTHR21256:SF2">
    <property type="entry name" value="HISTIDINE BIOSYNTHESIS TRIFUNCTIONAL PROTEIN"/>
    <property type="match status" value="1"/>
</dbReference>
<dbReference type="UniPathway" id="UPA00031">
    <property type="reaction ID" value="UER00014"/>
</dbReference>
<organism evidence="19 20">
    <name type="scientific">Mannheimia granulomatis</name>
    <dbReference type="NCBI Taxonomy" id="85402"/>
    <lineage>
        <taxon>Bacteria</taxon>
        <taxon>Pseudomonadati</taxon>
        <taxon>Pseudomonadota</taxon>
        <taxon>Gammaproteobacteria</taxon>
        <taxon>Pasteurellales</taxon>
        <taxon>Pasteurellaceae</taxon>
        <taxon>Mannheimia</taxon>
    </lineage>
</organism>
<accession>A0A011LVY5</accession>
<evidence type="ECO:0000256" key="7">
    <source>
        <dbReference type="ARBA" id="ARBA00022833"/>
    </source>
</evidence>
<comment type="cofactor">
    <cofactor evidence="12 17">
        <name>Zn(2+)</name>
        <dbReference type="ChEBI" id="CHEBI:29105"/>
    </cofactor>
    <text evidence="12 17">Binds 1 zinc ion per subunit.</text>
</comment>
<dbReference type="InterPro" id="IPR016161">
    <property type="entry name" value="Ald_DH/histidinol_DH"/>
</dbReference>
<feature type="binding site" evidence="12 15">
    <location>
        <position position="127"/>
    </location>
    <ligand>
        <name>NAD(+)</name>
        <dbReference type="ChEBI" id="CHEBI:57540"/>
    </ligand>
</feature>
<evidence type="ECO:0000313" key="20">
    <source>
        <dbReference type="Proteomes" id="UP000054123"/>
    </source>
</evidence>
<keyword evidence="6 12" id="KW-0479">Metal-binding</keyword>
<evidence type="ECO:0000256" key="2">
    <source>
        <dbReference type="ARBA" id="ARBA00004940"/>
    </source>
</evidence>
<comment type="similarity">
    <text evidence="3 12 13 18">Belongs to the histidinol dehydrogenase family.</text>
</comment>